<protein>
    <submittedName>
        <fullName evidence="2">Uncharacterized protein</fullName>
    </submittedName>
</protein>
<dbReference type="PANTHER" id="PTHR22979:SF2">
    <property type="entry name" value="ZINC FINGER PROTEIN 512"/>
    <property type="match status" value="1"/>
</dbReference>
<dbReference type="PANTHER" id="PTHR22979">
    <property type="entry name" value="ZINC FINGER PROTEIN-RELATED"/>
    <property type="match status" value="1"/>
</dbReference>
<name>A0ABD0NSN6_CIRMR</name>
<organism evidence="2 3">
    <name type="scientific">Cirrhinus mrigala</name>
    <name type="common">Mrigala</name>
    <dbReference type="NCBI Taxonomy" id="683832"/>
    <lineage>
        <taxon>Eukaryota</taxon>
        <taxon>Metazoa</taxon>
        <taxon>Chordata</taxon>
        <taxon>Craniata</taxon>
        <taxon>Vertebrata</taxon>
        <taxon>Euteleostomi</taxon>
        <taxon>Actinopterygii</taxon>
        <taxon>Neopterygii</taxon>
        <taxon>Teleostei</taxon>
        <taxon>Ostariophysi</taxon>
        <taxon>Cypriniformes</taxon>
        <taxon>Cyprinidae</taxon>
        <taxon>Labeoninae</taxon>
        <taxon>Labeonini</taxon>
        <taxon>Cirrhinus</taxon>
    </lineage>
</organism>
<dbReference type="InterPro" id="IPR052274">
    <property type="entry name" value="Krueppel_C2H2_Zn-finger"/>
</dbReference>
<feature type="region of interest" description="Disordered" evidence="1">
    <location>
        <begin position="1"/>
        <end position="29"/>
    </location>
</feature>
<evidence type="ECO:0000313" key="3">
    <source>
        <dbReference type="Proteomes" id="UP001529510"/>
    </source>
</evidence>
<dbReference type="Proteomes" id="UP001529510">
    <property type="component" value="Unassembled WGS sequence"/>
</dbReference>
<reference evidence="2 3" key="1">
    <citation type="submission" date="2024-05" db="EMBL/GenBank/DDBJ databases">
        <title>Genome sequencing and assembly of Indian major carp, Cirrhinus mrigala (Hamilton, 1822).</title>
        <authorList>
            <person name="Mohindra V."/>
            <person name="Chowdhury L.M."/>
            <person name="Lal K."/>
            <person name="Jena J.K."/>
        </authorList>
    </citation>
    <scope>NUCLEOTIDE SEQUENCE [LARGE SCALE GENOMIC DNA]</scope>
    <source>
        <strain evidence="2">CM1030</strain>
        <tissue evidence="2">Blood</tissue>
    </source>
</reference>
<feature type="compositionally biased region" description="Basic and acidic residues" evidence="1">
    <location>
        <begin position="8"/>
        <end position="18"/>
    </location>
</feature>
<evidence type="ECO:0000256" key="1">
    <source>
        <dbReference type="SAM" id="MobiDB-lite"/>
    </source>
</evidence>
<comment type="caution">
    <text evidence="2">The sequence shown here is derived from an EMBL/GenBank/DDBJ whole genome shotgun (WGS) entry which is preliminary data.</text>
</comment>
<dbReference type="EMBL" id="JAMKFB020000020">
    <property type="protein sequence ID" value="KAL0164923.1"/>
    <property type="molecule type" value="Genomic_DNA"/>
</dbReference>
<keyword evidence="3" id="KW-1185">Reference proteome</keyword>
<sequence>MAQESEVEEVKTQKEPIPERTQSGRAKRVSAQVAVFHLREIASEELLKEWPKRKVQRDLVPDDRK</sequence>
<feature type="non-terminal residue" evidence="2">
    <location>
        <position position="65"/>
    </location>
</feature>
<accession>A0ABD0NSN6</accession>
<proteinExistence type="predicted"/>
<dbReference type="AlphaFoldDB" id="A0ABD0NSN6"/>
<gene>
    <name evidence="2" type="ORF">M9458_040676</name>
</gene>
<evidence type="ECO:0000313" key="2">
    <source>
        <dbReference type="EMBL" id="KAL0164923.1"/>
    </source>
</evidence>